<evidence type="ECO:0000256" key="3">
    <source>
        <dbReference type="SAM" id="MobiDB-lite"/>
    </source>
</evidence>
<dbReference type="PANTHER" id="PTHR37550">
    <property type="entry name" value="ANTITOXIN VAPB1"/>
    <property type="match status" value="1"/>
</dbReference>
<dbReference type="InterPro" id="IPR051734">
    <property type="entry name" value="VapB_TA_antitoxins"/>
</dbReference>
<evidence type="ECO:0000259" key="4">
    <source>
        <dbReference type="PROSITE" id="PS51740"/>
    </source>
</evidence>
<dbReference type="AlphaFoldDB" id="A0A1B1C9H1"/>
<gene>
    <name evidence="5" type="ORF">BA011_12185</name>
</gene>
<dbReference type="Gene3D" id="2.10.260.10">
    <property type="match status" value="1"/>
</dbReference>
<keyword evidence="2 5" id="KW-0238">DNA-binding</keyword>
<evidence type="ECO:0000256" key="2">
    <source>
        <dbReference type="PROSITE-ProRule" id="PRU01076"/>
    </source>
</evidence>
<dbReference type="InterPro" id="IPR037914">
    <property type="entry name" value="SpoVT-AbrB_sf"/>
</dbReference>
<proteinExistence type="inferred from homology"/>
<evidence type="ECO:0000256" key="1">
    <source>
        <dbReference type="ARBA" id="ARBA00007924"/>
    </source>
</evidence>
<evidence type="ECO:0000313" key="5">
    <source>
        <dbReference type="EMBL" id="ANP86407.1"/>
    </source>
</evidence>
<dbReference type="Proteomes" id="UP000092691">
    <property type="component" value="Chromosome"/>
</dbReference>
<dbReference type="InterPro" id="IPR007159">
    <property type="entry name" value="SpoVT-AbrB_dom"/>
</dbReference>
<protein>
    <submittedName>
        <fullName evidence="5">DNA-binding protein</fullName>
    </submittedName>
</protein>
<dbReference type="GO" id="GO:0003677">
    <property type="term" value="F:DNA binding"/>
    <property type="evidence" value="ECO:0007669"/>
    <property type="project" value="UniProtKB-UniRule"/>
</dbReference>
<organism evidence="5 6">
    <name type="scientific">Rhizobium leguminosarum</name>
    <dbReference type="NCBI Taxonomy" id="384"/>
    <lineage>
        <taxon>Bacteria</taxon>
        <taxon>Pseudomonadati</taxon>
        <taxon>Pseudomonadota</taxon>
        <taxon>Alphaproteobacteria</taxon>
        <taxon>Hyphomicrobiales</taxon>
        <taxon>Rhizobiaceae</taxon>
        <taxon>Rhizobium/Agrobacterium group</taxon>
        <taxon>Rhizobium</taxon>
    </lineage>
</organism>
<comment type="similarity">
    <text evidence="1">Belongs to the VapB family.</text>
</comment>
<feature type="domain" description="SpoVT-AbrB" evidence="4">
    <location>
        <begin position="6"/>
        <end position="61"/>
    </location>
</feature>
<dbReference type="SUPFAM" id="SSF89447">
    <property type="entry name" value="AbrB/MazE/MraZ-like"/>
    <property type="match status" value="1"/>
</dbReference>
<dbReference type="PROSITE" id="PS51740">
    <property type="entry name" value="SPOVT_ABRB"/>
    <property type="match status" value="1"/>
</dbReference>
<dbReference type="OrthoDB" id="7173678at2"/>
<name>A0A1B1C9H1_RHILE</name>
<sequence length="87" mass="10198">MAKRTAKIFTTGRSQAVRLPAEFRFEESEVFVRRDPKSGDVILSRKPNSWDGLFELYGKDRVPEDFLGPDDRRQPSHDRDPFEGWKE</sequence>
<reference evidence="5 6" key="1">
    <citation type="submission" date="2016-06" db="EMBL/GenBank/DDBJ databases">
        <title>Microsymbionts genomes from the relict species Vavilovia formosa.</title>
        <authorList>
            <person name="Chirak E."/>
            <person name="Kimeklis A."/>
            <person name="Andronov E."/>
        </authorList>
    </citation>
    <scope>NUCLEOTIDE SEQUENCE [LARGE SCALE GENOMIC DNA]</scope>
    <source>
        <strain evidence="5 6">Vaf10</strain>
    </source>
</reference>
<dbReference type="PANTHER" id="PTHR37550:SF3">
    <property type="entry name" value="ANTITOXIN VAPB1"/>
    <property type="match status" value="1"/>
</dbReference>
<dbReference type="EMBL" id="CP016286">
    <property type="protein sequence ID" value="ANP86407.1"/>
    <property type="molecule type" value="Genomic_DNA"/>
</dbReference>
<dbReference type="RefSeq" id="WP_065280658.1">
    <property type="nucleotide sequence ID" value="NZ_CP016286.1"/>
</dbReference>
<accession>A0A1B1C9H1</accession>
<dbReference type="Pfam" id="PF04014">
    <property type="entry name" value="MazE_antitoxin"/>
    <property type="match status" value="1"/>
</dbReference>
<evidence type="ECO:0000313" key="6">
    <source>
        <dbReference type="Proteomes" id="UP000092691"/>
    </source>
</evidence>
<feature type="region of interest" description="Disordered" evidence="3">
    <location>
        <begin position="61"/>
        <end position="87"/>
    </location>
</feature>